<dbReference type="Gene3D" id="3.40.50.1820">
    <property type="entry name" value="alpha/beta hydrolase"/>
    <property type="match status" value="1"/>
</dbReference>
<dbReference type="PANTHER" id="PTHR43798:SF31">
    <property type="entry name" value="AB HYDROLASE SUPERFAMILY PROTEIN YCLE"/>
    <property type="match status" value="1"/>
</dbReference>
<organism evidence="3 4">
    <name type="scientific">Aureimonas fodinaquatilis</name>
    <dbReference type="NCBI Taxonomy" id="2565783"/>
    <lineage>
        <taxon>Bacteria</taxon>
        <taxon>Pseudomonadati</taxon>
        <taxon>Pseudomonadota</taxon>
        <taxon>Alphaproteobacteria</taxon>
        <taxon>Hyphomicrobiales</taxon>
        <taxon>Aurantimonadaceae</taxon>
        <taxon>Aureimonas</taxon>
    </lineage>
</organism>
<name>A0A5B0DUF5_9HYPH</name>
<keyword evidence="4" id="KW-1185">Reference proteome</keyword>
<dbReference type="SUPFAM" id="SSF53474">
    <property type="entry name" value="alpha/beta-Hydrolases"/>
    <property type="match status" value="1"/>
</dbReference>
<comment type="caution">
    <text evidence="3">The sequence shown here is derived from an EMBL/GenBank/DDBJ whole genome shotgun (WGS) entry which is preliminary data.</text>
</comment>
<dbReference type="OrthoDB" id="9796770at2"/>
<dbReference type="Pfam" id="PF00561">
    <property type="entry name" value="Abhydrolase_1"/>
    <property type="match status" value="1"/>
</dbReference>
<protein>
    <submittedName>
        <fullName evidence="3">Alpha/beta hydrolase</fullName>
    </submittedName>
</protein>
<accession>A0A5B0DUF5</accession>
<reference evidence="3 4" key="1">
    <citation type="submission" date="2019-08" db="EMBL/GenBank/DDBJ databases">
        <title>Aureimonas fodiniaquatilis sp. nov., isolated from a coal mine wastewater.</title>
        <authorList>
            <person name="Kim W."/>
        </authorList>
    </citation>
    <scope>NUCLEOTIDE SEQUENCE [LARGE SCALE GENOMIC DNA]</scope>
    <source>
        <strain evidence="3 4">CAU 1482</strain>
    </source>
</reference>
<evidence type="ECO:0000313" key="4">
    <source>
        <dbReference type="Proteomes" id="UP000324738"/>
    </source>
</evidence>
<sequence>MSGSCGQLAVTGSAQASYGGTVSFTDFGGEGPALIFAHGWCGSQSFWTSQIPSFSQHCRVVTLDMAGSGASDPLPAGAGLLEMAQGILAVVDTLGLPQVTLIGHSMGGPVAVEAAIRLGARCNRVIGVDTFTDPMFYCRRPDEEIASRVAAFSADFREVTEAMVVRTVRGGNQPAICRWIVQEMCGVNQMVALSTLRSLLEWDIEERWPLLRCAASTINSAELESDEAIPCLSRLPVVHIAGSGHFPMMECPEEFNKVLSAAIPRR</sequence>
<dbReference type="PANTHER" id="PTHR43798">
    <property type="entry name" value="MONOACYLGLYCEROL LIPASE"/>
    <property type="match status" value="1"/>
</dbReference>
<evidence type="ECO:0000259" key="2">
    <source>
        <dbReference type="Pfam" id="PF00561"/>
    </source>
</evidence>
<evidence type="ECO:0000256" key="1">
    <source>
        <dbReference type="ARBA" id="ARBA00022801"/>
    </source>
</evidence>
<gene>
    <name evidence="3" type="ORF">FPY71_14055</name>
</gene>
<proteinExistence type="predicted"/>
<dbReference type="AlphaFoldDB" id="A0A5B0DUF5"/>
<feature type="domain" description="AB hydrolase-1" evidence="2">
    <location>
        <begin position="32"/>
        <end position="140"/>
    </location>
</feature>
<dbReference type="EMBL" id="VTWH01000003">
    <property type="protein sequence ID" value="KAA0969642.1"/>
    <property type="molecule type" value="Genomic_DNA"/>
</dbReference>
<dbReference type="InterPro" id="IPR029058">
    <property type="entry name" value="AB_hydrolase_fold"/>
</dbReference>
<dbReference type="Proteomes" id="UP000324738">
    <property type="component" value="Unassembled WGS sequence"/>
</dbReference>
<keyword evidence="1 3" id="KW-0378">Hydrolase</keyword>
<dbReference type="GO" id="GO:0016020">
    <property type="term" value="C:membrane"/>
    <property type="evidence" value="ECO:0007669"/>
    <property type="project" value="TreeGrafter"/>
</dbReference>
<dbReference type="InterPro" id="IPR000073">
    <property type="entry name" value="AB_hydrolase_1"/>
</dbReference>
<dbReference type="GO" id="GO:0016787">
    <property type="term" value="F:hydrolase activity"/>
    <property type="evidence" value="ECO:0007669"/>
    <property type="project" value="UniProtKB-KW"/>
</dbReference>
<evidence type="ECO:0000313" key="3">
    <source>
        <dbReference type="EMBL" id="KAA0969642.1"/>
    </source>
</evidence>
<dbReference type="InterPro" id="IPR050266">
    <property type="entry name" value="AB_hydrolase_sf"/>
</dbReference>